<accession>A0A1M6EF40</accession>
<dbReference type="AlphaFoldDB" id="A0A1M6EF40"/>
<feature type="signal peptide" evidence="2">
    <location>
        <begin position="1"/>
        <end position="20"/>
    </location>
</feature>
<organism evidence="3 4">
    <name type="scientific">Rubritalea squalenifaciens DSM 18772</name>
    <dbReference type="NCBI Taxonomy" id="1123071"/>
    <lineage>
        <taxon>Bacteria</taxon>
        <taxon>Pseudomonadati</taxon>
        <taxon>Verrucomicrobiota</taxon>
        <taxon>Verrucomicrobiia</taxon>
        <taxon>Verrucomicrobiales</taxon>
        <taxon>Rubritaleaceae</taxon>
        <taxon>Rubritalea</taxon>
    </lineage>
</organism>
<dbReference type="Proteomes" id="UP000184510">
    <property type="component" value="Unassembled WGS sequence"/>
</dbReference>
<evidence type="ECO:0000313" key="4">
    <source>
        <dbReference type="Proteomes" id="UP000184510"/>
    </source>
</evidence>
<dbReference type="SUPFAM" id="SSF49772">
    <property type="entry name" value="Ecotin, trypsin inhibitor"/>
    <property type="match status" value="1"/>
</dbReference>
<feature type="chain" id="PRO_5012206562" evidence="2">
    <location>
        <begin position="21"/>
        <end position="156"/>
    </location>
</feature>
<dbReference type="InterPro" id="IPR027438">
    <property type="entry name" value="Ecotin_C"/>
</dbReference>
<gene>
    <name evidence="3" type="ORF">SAMN02745181_1015</name>
</gene>
<dbReference type="GO" id="GO:0004867">
    <property type="term" value="F:serine-type endopeptidase inhibitor activity"/>
    <property type="evidence" value="ECO:0007669"/>
    <property type="project" value="InterPro"/>
</dbReference>
<comment type="similarity">
    <text evidence="1">Belongs to the protease inhibitor I11 (ecotin) family.</text>
</comment>
<dbReference type="RefSeq" id="WP_143158378.1">
    <property type="nucleotide sequence ID" value="NZ_FQYR01000002.1"/>
</dbReference>
<evidence type="ECO:0000313" key="3">
    <source>
        <dbReference type="EMBL" id="SHI84075.1"/>
    </source>
</evidence>
<evidence type="ECO:0000256" key="2">
    <source>
        <dbReference type="SAM" id="SignalP"/>
    </source>
</evidence>
<dbReference type="PANTHER" id="PTHR35890">
    <property type="match status" value="1"/>
</dbReference>
<evidence type="ECO:0000256" key="1">
    <source>
        <dbReference type="ARBA" id="ARBA00010558"/>
    </source>
</evidence>
<reference evidence="3 4" key="1">
    <citation type="submission" date="2016-11" db="EMBL/GenBank/DDBJ databases">
        <authorList>
            <person name="Jaros S."/>
            <person name="Januszkiewicz K."/>
            <person name="Wedrychowicz H."/>
        </authorList>
    </citation>
    <scope>NUCLEOTIDE SEQUENCE [LARGE SCALE GENOMIC DNA]</scope>
    <source>
        <strain evidence="3 4">DSM 18772</strain>
    </source>
</reference>
<dbReference type="InParanoid" id="A0A1M6EF40"/>
<dbReference type="FunCoup" id="A0A1M6EF40">
    <property type="interactions" value="7"/>
</dbReference>
<sequence>MKSLVVFLSLFVAVLGVSQADDLDLKKYPQPEKGYTRQVIILPKLEKEETHKVQLLIGKKAMVDSANMARMMGDIKEETLKGWGFPMYKFESDGRIIQTRRGGGKMEERFVDALHDYLIRYNSKLPIVVYVPEGFLVKYRVWSIGDEEIYAKEVNE</sequence>
<dbReference type="Gene3D" id="4.10.1230.10">
    <property type="entry name" value="Ecotin, trypsin inhibitor"/>
    <property type="match status" value="1"/>
</dbReference>
<dbReference type="OrthoDB" id="997196at2"/>
<name>A0A1M6EF40_9BACT</name>
<dbReference type="EMBL" id="FQYR01000002">
    <property type="protein sequence ID" value="SHI84075.1"/>
    <property type="molecule type" value="Genomic_DNA"/>
</dbReference>
<dbReference type="Pfam" id="PF03974">
    <property type="entry name" value="Ecotin"/>
    <property type="match status" value="1"/>
</dbReference>
<dbReference type="InterPro" id="IPR036198">
    <property type="entry name" value="Ecotin_sf"/>
</dbReference>
<protein>
    <submittedName>
        <fullName evidence="3">Ecotin</fullName>
    </submittedName>
</protein>
<keyword evidence="2" id="KW-0732">Signal</keyword>
<keyword evidence="4" id="KW-1185">Reference proteome</keyword>
<proteinExistence type="inferred from homology"/>
<dbReference type="InterPro" id="IPR005658">
    <property type="entry name" value="Prot_inh_ecotin"/>
</dbReference>
<dbReference type="PANTHER" id="PTHR35890:SF3">
    <property type="entry name" value="ECOTIN"/>
    <property type="match status" value="1"/>
</dbReference>
<dbReference type="Gene3D" id="2.60.40.550">
    <property type="entry name" value="Ecotin"/>
    <property type="match status" value="1"/>
</dbReference>
<dbReference type="STRING" id="1123071.SAMN02745181_1015"/>